<evidence type="ECO:0000256" key="2">
    <source>
        <dbReference type="ARBA" id="ARBA00023125"/>
    </source>
</evidence>
<dbReference type="PROSITE" id="PS51078">
    <property type="entry name" value="ICLR_ED"/>
    <property type="match status" value="1"/>
</dbReference>
<dbReference type="Proteomes" id="UP001501116">
    <property type="component" value="Unassembled WGS sequence"/>
</dbReference>
<dbReference type="PROSITE" id="PS51077">
    <property type="entry name" value="HTH_ICLR"/>
    <property type="match status" value="1"/>
</dbReference>
<dbReference type="Pfam" id="PF09339">
    <property type="entry name" value="HTH_IclR"/>
    <property type="match status" value="1"/>
</dbReference>
<organism evidence="6 7">
    <name type="scientific">Amycolatopsis minnesotensis</name>
    <dbReference type="NCBI Taxonomy" id="337894"/>
    <lineage>
        <taxon>Bacteria</taxon>
        <taxon>Bacillati</taxon>
        <taxon>Actinomycetota</taxon>
        <taxon>Actinomycetes</taxon>
        <taxon>Pseudonocardiales</taxon>
        <taxon>Pseudonocardiaceae</taxon>
        <taxon>Amycolatopsis</taxon>
    </lineage>
</organism>
<dbReference type="Gene3D" id="1.10.10.10">
    <property type="entry name" value="Winged helix-like DNA-binding domain superfamily/Winged helix DNA-binding domain"/>
    <property type="match status" value="1"/>
</dbReference>
<evidence type="ECO:0000313" key="6">
    <source>
        <dbReference type="EMBL" id="GAA1946234.1"/>
    </source>
</evidence>
<dbReference type="InterPro" id="IPR029016">
    <property type="entry name" value="GAF-like_dom_sf"/>
</dbReference>
<keyword evidence="7" id="KW-1185">Reference proteome</keyword>
<dbReference type="RefSeq" id="WP_344414441.1">
    <property type="nucleotide sequence ID" value="NZ_BAAANN010000004.1"/>
</dbReference>
<dbReference type="PANTHER" id="PTHR30136">
    <property type="entry name" value="HELIX-TURN-HELIX TRANSCRIPTIONAL REGULATOR, ICLR FAMILY"/>
    <property type="match status" value="1"/>
</dbReference>
<dbReference type="SMART" id="SM00346">
    <property type="entry name" value="HTH_ICLR"/>
    <property type="match status" value="1"/>
</dbReference>
<keyword evidence="2" id="KW-0238">DNA-binding</keyword>
<dbReference type="InterPro" id="IPR036390">
    <property type="entry name" value="WH_DNA-bd_sf"/>
</dbReference>
<dbReference type="InterPro" id="IPR036388">
    <property type="entry name" value="WH-like_DNA-bd_sf"/>
</dbReference>
<dbReference type="SUPFAM" id="SSF46785">
    <property type="entry name" value="Winged helix' DNA-binding domain"/>
    <property type="match status" value="1"/>
</dbReference>
<proteinExistence type="predicted"/>
<keyword evidence="1" id="KW-0805">Transcription regulation</keyword>
<keyword evidence="3" id="KW-0804">Transcription</keyword>
<evidence type="ECO:0000256" key="3">
    <source>
        <dbReference type="ARBA" id="ARBA00023163"/>
    </source>
</evidence>
<gene>
    <name evidence="6" type="ORF">GCM10009754_12690</name>
</gene>
<dbReference type="SUPFAM" id="SSF55781">
    <property type="entry name" value="GAF domain-like"/>
    <property type="match status" value="1"/>
</dbReference>
<protein>
    <submittedName>
        <fullName evidence="6">Helix-turn-helix domain-containing protein</fullName>
    </submittedName>
</protein>
<evidence type="ECO:0000259" key="4">
    <source>
        <dbReference type="PROSITE" id="PS51077"/>
    </source>
</evidence>
<evidence type="ECO:0000313" key="7">
    <source>
        <dbReference type="Proteomes" id="UP001501116"/>
    </source>
</evidence>
<dbReference type="EMBL" id="BAAANN010000004">
    <property type="protein sequence ID" value="GAA1946234.1"/>
    <property type="molecule type" value="Genomic_DNA"/>
</dbReference>
<reference evidence="7" key="1">
    <citation type="journal article" date="2019" name="Int. J. Syst. Evol. Microbiol.">
        <title>The Global Catalogue of Microorganisms (GCM) 10K type strain sequencing project: providing services to taxonomists for standard genome sequencing and annotation.</title>
        <authorList>
            <consortium name="The Broad Institute Genomics Platform"/>
            <consortium name="The Broad Institute Genome Sequencing Center for Infectious Disease"/>
            <person name="Wu L."/>
            <person name="Ma J."/>
        </authorList>
    </citation>
    <scope>NUCLEOTIDE SEQUENCE [LARGE SCALE GENOMIC DNA]</scope>
    <source>
        <strain evidence="7">JCM 14545</strain>
    </source>
</reference>
<feature type="domain" description="HTH iclR-type" evidence="4">
    <location>
        <begin position="11"/>
        <end position="71"/>
    </location>
</feature>
<evidence type="ECO:0000256" key="1">
    <source>
        <dbReference type="ARBA" id="ARBA00023015"/>
    </source>
</evidence>
<sequence>MDSTSIRRPGHRTVDRIAAILEAVANSGSGLTLTQLAVRLEAPVSSIQKLVNGLVAAGYLDEEDHRFLLGPAPHVLSMRSGRVPVRSLAHADLVALSGRSGTPALLAVRVGDNAVYVDWAGTDEPFDYALSKSLRSALPRTAAGRVLLAHLPERDRRAVVSAVLGDDTAAAVALLADAEKIRSRGYAVVASGHVMRSVTAVAVPVVEEGRVVAALAIADHADTVSARLDEFVALLLSASA</sequence>
<evidence type="ECO:0000259" key="5">
    <source>
        <dbReference type="PROSITE" id="PS51078"/>
    </source>
</evidence>
<dbReference type="PANTHER" id="PTHR30136:SF35">
    <property type="entry name" value="HTH-TYPE TRANSCRIPTIONAL REGULATOR RV1719"/>
    <property type="match status" value="1"/>
</dbReference>
<dbReference type="InterPro" id="IPR005471">
    <property type="entry name" value="Tscrpt_reg_IclR_N"/>
</dbReference>
<accession>A0ABP5BKI5</accession>
<dbReference type="Gene3D" id="3.30.450.40">
    <property type="match status" value="1"/>
</dbReference>
<dbReference type="Pfam" id="PF01614">
    <property type="entry name" value="IclR_C"/>
    <property type="match status" value="1"/>
</dbReference>
<dbReference type="InterPro" id="IPR014757">
    <property type="entry name" value="Tscrpt_reg_IclR_C"/>
</dbReference>
<name>A0ABP5BKI5_9PSEU</name>
<comment type="caution">
    <text evidence="6">The sequence shown here is derived from an EMBL/GenBank/DDBJ whole genome shotgun (WGS) entry which is preliminary data.</text>
</comment>
<feature type="domain" description="IclR-ED" evidence="5">
    <location>
        <begin position="71"/>
        <end position="240"/>
    </location>
</feature>
<dbReference type="InterPro" id="IPR050707">
    <property type="entry name" value="HTH_MetabolicPath_Reg"/>
</dbReference>